<protein>
    <submittedName>
        <fullName evidence="3">Terminase</fullName>
    </submittedName>
</protein>
<dbReference type="InterPro" id="IPR046461">
    <property type="entry name" value="TerL_ATPase"/>
</dbReference>
<name>B8JGH5_ANAD2</name>
<sequence length="556" mass="62343">MSAPRRRNWVRLAERYAQDVVDGTVPACPEVLQACRRFQRDLTNPEFRLDRDAASRACTFVNLFLEVLPWEAFLIVNVFGFRRRDTGHRRFTFVNVWIGKGNGKSALAAALGLYLAFMDGEQDAEVLTYAFSRENTRHVWETAKQMLRRKQGTELDVAKEYEIELNAVTLYQARTNSVFKANSSNPDAQHGSRPSALIIDELHTVRDELWDTLKGAIVKRANSLMLTLSTGGFDISSKGFKVYEYDRNILAGVEQDDDTFVLIYTAPTDDISDEANWRKANPSLEAGIIDIRKFRATARQALSVPGQRGQFLALHMNRWTGAAEGFIDVARWDALPRTTVQDCIDRGLPCVVGMDPADTNDIFGVAIVFFEEPAPMQRRYHVFFQNHLSESGVQRHPRSSLLRDWAAAGHLTIHPGHSLRIEEVVHPLVDLWRTLPQAEFIWDPKFAKAGVDSLLRMEGVPEEQSVQQPMTPAEMTVPLREMGAAVNEGRLLHDGNPCVSWQVGNLLVESRGAILKPVKQSDTAKIDAPMALVTALKRASVIPVGHDDGPFLATWA</sequence>
<feature type="domain" description="Terminase large subunit-like ATPase" evidence="1">
    <location>
        <begin position="69"/>
        <end position="245"/>
    </location>
</feature>
<dbReference type="EMBL" id="CP001359">
    <property type="protein sequence ID" value="ACL64646.1"/>
    <property type="molecule type" value="Genomic_DNA"/>
</dbReference>
<dbReference type="PANTHER" id="PTHR41287">
    <property type="match status" value="1"/>
</dbReference>
<dbReference type="AlphaFoldDB" id="B8JGH5"/>
<dbReference type="GO" id="GO:0004519">
    <property type="term" value="F:endonuclease activity"/>
    <property type="evidence" value="ECO:0007669"/>
    <property type="project" value="InterPro"/>
</dbReference>
<dbReference type="KEGG" id="acp:A2cp1_1302"/>
<dbReference type="InterPro" id="IPR005021">
    <property type="entry name" value="Terminase_largesu-like"/>
</dbReference>
<reference evidence="3" key="1">
    <citation type="submission" date="2009-01" db="EMBL/GenBank/DDBJ databases">
        <title>Complete sequence of Anaeromyxobacter dehalogenans 2CP-1.</title>
        <authorList>
            <consortium name="US DOE Joint Genome Institute"/>
            <person name="Lucas S."/>
            <person name="Copeland A."/>
            <person name="Lapidus A."/>
            <person name="Glavina del Rio T."/>
            <person name="Dalin E."/>
            <person name="Tice H."/>
            <person name="Bruce D."/>
            <person name="Goodwin L."/>
            <person name="Pitluck S."/>
            <person name="Saunders E."/>
            <person name="Brettin T."/>
            <person name="Detter J.C."/>
            <person name="Han C."/>
            <person name="Larimer F."/>
            <person name="Land M."/>
            <person name="Hauser L."/>
            <person name="Kyrpides N."/>
            <person name="Ovchinnikova G."/>
            <person name="Beliaev A.S."/>
            <person name="Richardson P."/>
        </authorList>
    </citation>
    <scope>NUCLEOTIDE SEQUENCE</scope>
    <source>
        <strain evidence="3">2CP-1</strain>
    </source>
</reference>
<dbReference type="Proteomes" id="UP000007089">
    <property type="component" value="Chromosome"/>
</dbReference>
<dbReference type="Pfam" id="PF03354">
    <property type="entry name" value="TerL_ATPase"/>
    <property type="match status" value="1"/>
</dbReference>
<proteinExistence type="predicted"/>
<gene>
    <name evidence="3" type="ordered locus">A2cp1_1302</name>
</gene>
<dbReference type="PANTHER" id="PTHR41287:SF1">
    <property type="entry name" value="PROTEIN YMFN"/>
    <property type="match status" value="1"/>
</dbReference>
<evidence type="ECO:0000259" key="1">
    <source>
        <dbReference type="Pfam" id="PF03354"/>
    </source>
</evidence>
<dbReference type="HOGENOM" id="CLU_026632_6_0_7"/>
<accession>B8JGH5</accession>
<feature type="domain" description="Terminase large subunit-like endonuclease" evidence="2">
    <location>
        <begin position="255"/>
        <end position="540"/>
    </location>
</feature>
<organism evidence="3 4">
    <name type="scientific">Anaeromyxobacter dehalogenans (strain ATCC BAA-258 / DSM 21875 / 2CP-1)</name>
    <dbReference type="NCBI Taxonomy" id="455488"/>
    <lineage>
        <taxon>Bacteria</taxon>
        <taxon>Pseudomonadati</taxon>
        <taxon>Myxococcota</taxon>
        <taxon>Myxococcia</taxon>
        <taxon>Myxococcales</taxon>
        <taxon>Cystobacterineae</taxon>
        <taxon>Anaeromyxobacteraceae</taxon>
        <taxon>Anaeromyxobacter</taxon>
    </lineage>
</organism>
<dbReference type="Pfam" id="PF20441">
    <property type="entry name" value="TerL_nuclease"/>
    <property type="match status" value="1"/>
</dbReference>
<dbReference type="RefSeq" id="WP_012632620.1">
    <property type="nucleotide sequence ID" value="NC_011891.1"/>
</dbReference>
<keyword evidence="4" id="KW-1185">Reference proteome</keyword>
<evidence type="ECO:0000313" key="3">
    <source>
        <dbReference type="EMBL" id="ACL64646.1"/>
    </source>
</evidence>
<evidence type="ECO:0000313" key="4">
    <source>
        <dbReference type="Proteomes" id="UP000007089"/>
    </source>
</evidence>
<dbReference type="InterPro" id="IPR046462">
    <property type="entry name" value="TerL_nuclease"/>
</dbReference>
<dbReference type="InterPro" id="IPR027417">
    <property type="entry name" value="P-loop_NTPase"/>
</dbReference>
<dbReference type="Gene3D" id="3.40.50.300">
    <property type="entry name" value="P-loop containing nucleotide triphosphate hydrolases"/>
    <property type="match status" value="1"/>
</dbReference>
<evidence type="ECO:0000259" key="2">
    <source>
        <dbReference type="Pfam" id="PF20441"/>
    </source>
</evidence>